<dbReference type="AlphaFoldDB" id="U5T111"/>
<name>U5T111_9GAMM</name>
<dbReference type="OrthoDB" id="6198507at2"/>
<dbReference type="EMBL" id="CP005990">
    <property type="protein sequence ID" value="AGY91085.1"/>
    <property type="molecule type" value="Genomic_DNA"/>
</dbReference>
<organism evidence="2 3">
    <name type="scientific">Spiribacter curvatus</name>
    <dbReference type="NCBI Taxonomy" id="1335757"/>
    <lineage>
        <taxon>Bacteria</taxon>
        <taxon>Pseudomonadati</taxon>
        <taxon>Pseudomonadota</taxon>
        <taxon>Gammaproteobacteria</taxon>
        <taxon>Chromatiales</taxon>
        <taxon>Ectothiorhodospiraceae</taxon>
        <taxon>Spiribacter</taxon>
    </lineage>
</organism>
<gene>
    <name evidence="2" type="ORF">SPICUR_00280</name>
</gene>
<evidence type="ECO:0000313" key="2">
    <source>
        <dbReference type="EMBL" id="AGY91085.1"/>
    </source>
</evidence>
<sequence>MPLAGLLWLVLVSVATEASAFSVASFESRFDDQLLVVDARIDYSLSSTAIEALENGVDLVIVQRLGLERPRWWWRDVEVADQQRRYRLAYHAISRRYVLNRLASGESRSFRTLNALLMRLGEIEAWPVIGRDRLDPAHDYRLSLDTRLEVDALPRLLRTVAWTNADWQLSSETQSLEVRP</sequence>
<dbReference type="STRING" id="1335757.SPICUR_00280"/>
<feature type="chain" id="PRO_5004664574" description="DUF4390 domain-containing protein" evidence="1">
    <location>
        <begin position="21"/>
        <end position="180"/>
    </location>
</feature>
<proteinExistence type="predicted"/>
<dbReference type="RefSeq" id="WP_023364847.1">
    <property type="nucleotide sequence ID" value="NC_022664.1"/>
</dbReference>
<protein>
    <recommendedName>
        <fullName evidence="4">DUF4390 domain-containing protein</fullName>
    </recommendedName>
</protein>
<evidence type="ECO:0000256" key="1">
    <source>
        <dbReference type="SAM" id="SignalP"/>
    </source>
</evidence>
<dbReference type="HOGENOM" id="CLU_070058_2_0_6"/>
<accession>U5T111</accession>
<reference evidence="2 3" key="1">
    <citation type="journal article" date="2013" name="BMC Genomics">
        <title>Genomes of "Spiribacter", a streamlined, successful halophilic bacterium.</title>
        <authorList>
            <person name="Lopez-Perez M."/>
            <person name="Ghai R."/>
            <person name="Leon M.J."/>
            <person name="Rodriguez-Olmos A."/>
            <person name="Copa-Patino J.L."/>
            <person name="Soliveri J."/>
            <person name="Sanchez-Porro C."/>
            <person name="Ventosa A."/>
            <person name="Rodriguez-Valera F."/>
        </authorList>
    </citation>
    <scope>NUCLEOTIDE SEQUENCE [LARGE SCALE GENOMIC DNA]</scope>
    <source>
        <strain evidence="2 3">UAH-SP71</strain>
    </source>
</reference>
<dbReference type="Pfam" id="PF14334">
    <property type="entry name" value="DUF4390"/>
    <property type="match status" value="1"/>
</dbReference>
<dbReference type="eggNOG" id="ENOG5031X9R">
    <property type="taxonomic scope" value="Bacteria"/>
</dbReference>
<evidence type="ECO:0000313" key="3">
    <source>
        <dbReference type="Proteomes" id="UP000017640"/>
    </source>
</evidence>
<keyword evidence="3" id="KW-1185">Reference proteome</keyword>
<keyword evidence="1" id="KW-0732">Signal</keyword>
<dbReference type="InterPro" id="IPR025500">
    <property type="entry name" value="DUF4390"/>
</dbReference>
<feature type="signal peptide" evidence="1">
    <location>
        <begin position="1"/>
        <end position="20"/>
    </location>
</feature>
<dbReference type="Proteomes" id="UP000017640">
    <property type="component" value="Chromosome"/>
</dbReference>
<evidence type="ECO:0008006" key="4">
    <source>
        <dbReference type="Google" id="ProtNLM"/>
    </source>
</evidence>
<dbReference type="KEGG" id="spiu:SPICUR_00280"/>